<dbReference type="GO" id="GO:0005506">
    <property type="term" value="F:iron ion binding"/>
    <property type="evidence" value="ECO:0007669"/>
    <property type="project" value="InterPro"/>
</dbReference>
<dbReference type="GO" id="GO:0004854">
    <property type="term" value="F:xanthine dehydrogenase activity"/>
    <property type="evidence" value="ECO:0007669"/>
    <property type="project" value="InterPro"/>
</dbReference>
<dbReference type="AlphaFoldDB" id="A0A1Q8QZH6"/>
<dbReference type="SUPFAM" id="SSF54665">
    <property type="entry name" value="CO dehydrogenase molybdoprotein N-domain-like"/>
    <property type="match status" value="1"/>
</dbReference>
<dbReference type="NCBIfam" id="NF007426">
    <property type="entry name" value="PRK09970.1"/>
    <property type="match status" value="1"/>
</dbReference>
<name>A0A1Q8QZH6_9FIRM</name>
<sequence>MAYAVVGKSVRRVDAIAKVTGQAKYTDDFSERDMLVGKILHSPYAHAIIKTIDVSKAKALPGVEAVLTYKDLPGNQYSTALPGVIGDVLEEEEERVKFGTAGHPYSLDPNHRDKEDRHILTKKARFVGDAIAAVVATDELIAEEALRLIDVEYEVLEALTSTDAALKDGAPLIHEDSPRNILASGGFARGDVEEAFKESDHVIEGEYETSIVQHCHMENQTSYAYLDADRRIVIVTSTQIPQIVRRIVAQALGISWGRVRVIKPYVGGGFGNKQDVCIEPLNAAMTLAVGGRPVKLELSREEGMIDTRTRHAFKFKIKTGINQDGVINGIHISAVSNTGAYASHGHSIAGSAGGKFRYLYPAKALKYDPITVYTNLPVAGAMRGYGTPQIFFAFESHIEDIAKKLNMDPIELRRKNLVEVGYVEPLSKNKIMSCGIRECIDKGRELIKWDEKKTLYKEQSGVKRRGVGMACFSYASGTYPVALEVAGARLVLNQDGSVQLQLGATEIGQGSDTVFAQMVAEVLGLPMDMVHVVSSQDTDVSPFDTGSYASRQTYVSGMAVEKAAREVKEKILEFAHRMTDIPAHLLDLSNQSVVFKHSGESVLTVEEVAMQSYYDRILAKPITSDVSNNARINAMPFGVTFAEVEVDTQTGKIEILEIYNVHDSGKIVNPQLAEGQVHGGVSMGIGYALSEQLLFDEVTGKPLNNNLLDYKLPTIMDTPDIGVAFVEAEDPTGPFGVKSLGEPPVISPAPAIRNAVLDATGVAFNRLPMNPQRVFERFKEAGLI</sequence>
<dbReference type="InterPro" id="IPR050028">
    <property type="entry name" value="XdhA_XDHase"/>
</dbReference>
<dbReference type="Gene3D" id="3.30.365.10">
    <property type="entry name" value="Aldehyde oxidase/xanthine dehydrogenase, molybdopterin binding domain"/>
    <property type="match status" value="4"/>
</dbReference>
<dbReference type="SMART" id="SM01008">
    <property type="entry name" value="Ald_Xan_dh_C"/>
    <property type="match status" value="1"/>
</dbReference>
<keyword evidence="5" id="KW-1185">Reference proteome</keyword>
<organism evidence="4 5">
    <name type="scientific">Desulfosporosinus metallidurans</name>
    <dbReference type="NCBI Taxonomy" id="1888891"/>
    <lineage>
        <taxon>Bacteria</taxon>
        <taxon>Bacillati</taxon>
        <taxon>Bacillota</taxon>
        <taxon>Clostridia</taxon>
        <taxon>Eubacteriales</taxon>
        <taxon>Desulfitobacteriaceae</taxon>
        <taxon>Desulfosporosinus</taxon>
    </lineage>
</organism>
<dbReference type="Pfam" id="PF20256">
    <property type="entry name" value="MoCoBD_2"/>
    <property type="match status" value="1"/>
</dbReference>
<evidence type="ECO:0000313" key="5">
    <source>
        <dbReference type="Proteomes" id="UP000186102"/>
    </source>
</evidence>
<dbReference type="PANTHER" id="PTHR11908">
    <property type="entry name" value="XANTHINE DEHYDROGENASE"/>
    <property type="match status" value="1"/>
</dbReference>
<dbReference type="SUPFAM" id="SSF56003">
    <property type="entry name" value="Molybdenum cofactor-binding domain"/>
    <property type="match status" value="1"/>
</dbReference>
<dbReference type="STRING" id="1888891.DSOL_1466"/>
<gene>
    <name evidence="4" type="ORF">DSOL_1466</name>
</gene>
<dbReference type="Pfam" id="PF01315">
    <property type="entry name" value="Ald_Xan_dh_C"/>
    <property type="match status" value="2"/>
</dbReference>
<dbReference type="Proteomes" id="UP000186102">
    <property type="component" value="Unassembled WGS sequence"/>
</dbReference>
<proteinExistence type="predicted"/>
<comment type="caution">
    <text evidence="4">The sequence shown here is derived from an EMBL/GenBank/DDBJ whole genome shotgun (WGS) entry which is preliminary data.</text>
</comment>
<dbReference type="NCBIfam" id="NF043082">
    <property type="entry name" value="XdhA_XDHase"/>
    <property type="match status" value="1"/>
</dbReference>
<dbReference type="Pfam" id="PF02738">
    <property type="entry name" value="MoCoBD_1"/>
    <property type="match status" value="1"/>
</dbReference>
<dbReference type="InterPro" id="IPR016208">
    <property type="entry name" value="Ald_Oxase/xanthine_DH-like"/>
</dbReference>
<dbReference type="InterPro" id="IPR000674">
    <property type="entry name" value="Ald_Oxase/Xan_DH_a/b"/>
</dbReference>
<dbReference type="EMBL" id="MLBF01000007">
    <property type="protein sequence ID" value="OLN32715.1"/>
    <property type="molecule type" value="Genomic_DNA"/>
</dbReference>
<evidence type="ECO:0000256" key="1">
    <source>
        <dbReference type="ARBA" id="ARBA00022505"/>
    </source>
</evidence>
<keyword evidence="2" id="KW-0560">Oxidoreductase</keyword>
<dbReference type="OrthoDB" id="41753at2"/>
<dbReference type="RefSeq" id="WP_075364178.1">
    <property type="nucleotide sequence ID" value="NZ_MLBF01000007.1"/>
</dbReference>
<evidence type="ECO:0000259" key="3">
    <source>
        <dbReference type="SMART" id="SM01008"/>
    </source>
</evidence>
<accession>A0A1Q8QZH6</accession>
<dbReference type="GO" id="GO:0002197">
    <property type="term" value="C:xanthine dehydrogenase complex"/>
    <property type="evidence" value="ECO:0007669"/>
    <property type="project" value="InterPro"/>
</dbReference>
<protein>
    <submittedName>
        <fullName evidence="4">Xanthine dehydrogenase, molybdenum binding subunit</fullName>
    </submittedName>
</protein>
<feature type="domain" description="Aldehyde oxidase/xanthine dehydrogenase a/b hammerhead" evidence="3">
    <location>
        <begin position="20"/>
        <end position="157"/>
    </location>
</feature>
<dbReference type="InterPro" id="IPR008274">
    <property type="entry name" value="AldOxase/xan_DH_MoCoBD1"/>
</dbReference>
<keyword evidence="1" id="KW-0500">Molybdenum</keyword>
<evidence type="ECO:0000256" key="2">
    <source>
        <dbReference type="ARBA" id="ARBA00023002"/>
    </source>
</evidence>
<dbReference type="Gene3D" id="3.90.1170.50">
    <property type="entry name" value="Aldehyde oxidase/xanthine dehydrogenase, a/b hammerhead"/>
    <property type="match status" value="1"/>
</dbReference>
<evidence type="ECO:0000313" key="4">
    <source>
        <dbReference type="EMBL" id="OLN32715.1"/>
    </source>
</evidence>
<dbReference type="PANTHER" id="PTHR11908:SF132">
    <property type="entry name" value="ALDEHYDE OXIDASE 1-RELATED"/>
    <property type="match status" value="1"/>
</dbReference>
<dbReference type="InterPro" id="IPR036856">
    <property type="entry name" value="Ald_Oxase/Xan_DH_a/b_sf"/>
</dbReference>
<reference evidence="4 5" key="1">
    <citation type="submission" date="2016-09" db="EMBL/GenBank/DDBJ databases">
        <title>Complete genome of Desulfosporosinus sp. OL.</title>
        <authorList>
            <person name="Mardanov A."/>
            <person name="Beletsky A."/>
            <person name="Panova A."/>
            <person name="Karnachuk O."/>
            <person name="Ravin N."/>
        </authorList>
    </citation>
    <scope>NUCLEOTIDE SEQUENCE [LARGE SCALE GENOMIC DNA]</scope>
    <source>
        <strain evidence="4 5">OL</strain>
    </source>
</reference>
<dbReference type="InterPro" id="IPR037165">
    <property type="entry name" value="AldOxase/xan_DH_Mopterin-bd_sf"/>
</dbReference>
<dbReference type="InterPro" id="IPR046867">
    <property type="entry name" value="AldOxase/xan_DH_MoCoBD2"/>
</dbReference>